<reference evidence="2 3" key="1">
    <citation type="submission" date="2015-09" db="EMBL/GenBank/DDBJ databases">
        <authorList>
            <consortium name="Pathogen Informatics"/>
        </authorList>
    </citation>
    <scope>NUCLEOTIDE SEQUENCE [LARGE SCALE GENOMIC DNA]</scope>
    <source>
        <strain evidence="2 3">2789STDY5834856</strain>
    </source>
</reference>
<dbReference type="AlphaFoldDB" id="A0A174DZT9"/>
<dbReference type="InterPro" id="IPR023804">
    <property type="entry name" value="DUF3792_TM"/>
</dbReference>
<dbReference type="RefSeq" id="WP_055264865.1">
    <property type="nucleotide sequence ID" value="NZ_CABIXQ010000007.1"/>
</dbReference>
<gene>
    <name evidence="2" type="ORF">ERS852471_01293</name>
</gene>
<name>A0A174DZT9_9CLOT</name>
<keyword evidence="1" id="KW-0812">Transmembrane</keyword>
<keyword evidence="1" id="KW-0472">Membrane</keyword>
<accession>A0A174DZT9</accession>
<dbReference type="Pfam" id="PF12670">
    <property type="entry name" value="DUF3792"/>
    <property type="match status" value="1"/>
</dbReference>
<feature type="transmembrane region" description="Helical" evidence="1">
    <location>
        <begin position="69"/>
        <end position="93"/>
    </location>
</feature>
<feature type="transmembrane region" description="Helical" evidence="1">
    <location>
        <begin position="12"/>
        <end position="35"/>
    </location>
</feature>
<keyword evidence="1" id="KW-1133">Transmembrane helix</keyword>
<proteinExistence type="predicted"/>
<evidence type="ECO:0000313" key="2">
    <source>
        <dbReference type="EMBL" id="CUO29360.1"/>
    </source>
</evidence>
<evidence type="ECO:0000313" key="3">
    <source>
        <dbReference type="Proteomes" id="UP000095594"/>
    </source>
</evidence>
<sequence length="125" mass="13118">MEIKSYFNNVLKGVVGAFAVTVLLTAIFSLLISFVEFSPAVFSGVFVVITSLGLIFGTIVAAKLQGEKGWLVGLAVGVLFYIALYATGVLFGAEPTLGVYDFIKFGLSVLVGTLSGMLGINLGKE</sequence>
<dbReference type="EMBL" id="CYZX01000007">
    <property type="protein sequence ID" value="CUO29360.1"/>
    <property type="molecule type" value="Genomic_DNA"/>
</dbReference>
<dbReference type="OrthoDB" id="2086722at2"/>
<dbReference type="NCBIfam" id="TIGR04086">
    <property type="entry name" value="TIGR04086_membr"/>
    <property type="match status" value="1"/>
</dbReference>
<organism evidence="2 3">
    <name type="scientific">Clostridium disporicum</name>
    <dbReference type="NCBI Taxonomy" id="84024"/>
    <lineage>
        <taxon>Bacteria</taxon>
        <taxon>Bacillati</taxon>
        <taxon>Bacillota</taxon>
        <taxon>Clostridia</taxon>
        <taxon>Eubacteriales</taxon>
        <taxon>Clostridiaceae</taxon>
        <taxon>Clostridium</taxon>
    </lineage>
</organism>
<evidence type="ECO:0000256" key="1">
    <source>
        <dbReference type="SAM" id="Phobius"/>
    </source>
</evidence>
<feature type="transmembrane region" description="Helical" evidence="1">
    <location>
        <begin position="41"/>
        <end position="62"/>
    </location>
</feature>
<dbReference type="Proteomes" id="UP000095594">
    <property type="component" value="Unassembled WGS sequence"/>
</dbReference>
<feature type="transmembrane region" description="Helical" evidence="1">
    <location>
        <begin position="105"/>
        <end position="123"/>
    </location>
</feature>
<protein>
    <submittedName>
        <fullName evidence="2">Membrane protein</fullName>
    </submittedName>
</protein>